<sequence>DQLKSFSIFTYIHLIRDRGYSPLYPLLETRQCTCIELEKYLENEGRSITETFTESLVCFPHHSPPPCLGETGFHRVDQLSLPLQPICCQKTKAVIIMINRDHLLSLLCMSLRPLSSSKDSLVAVNQASLTDITSLTPSTAPVLSRHLIRVMQYLSAKGNTVTLKRMAKKAPLSSIKI</sequence>
<dbReference type="AlphaFoldDB" id="A0A5F7ZHG7"/>
<dbReference type="Proteomes" id="UP000006718">
    <property type="component" value="Chromosome 12"/>
</dbReference>
<dbReference type="Ensembl" id="ENSMMUT00000106940.1">
    <property type="protein sequence ID" value="ENSMMUP00000065031.1"/>
    <property type="gene ID" value="ENSMMUG00000051957.1"/>
</dbReference>
<organism evidence="1 2">
    <name type="scientific">Macaca mulatta</name>
    <name type="common">Rhesus macaque</name>
    <dbReference type="NCBI Taxonomy" id="9544"/>
    <lineage>
        <taxon>Eukaryota</taxon>
        <taxon>Metazoa</taxon>
        <taxon>Chordata</taxon>
        <taxon>Craniata</taxon>
        <taxon>Vertebrata</taxon>
        <taxon>Euteleostomi</taxon>
        <taxon>Mammalia</taxon>
        <taxon>Eutheria</taxon>
        <taxon>Euarchontoglires</taxon>
        <taxon>Primates</taxon>
        <taxon>Haplorrhini</taxon>
        <taxon>Catarrhini</taxon>
        <taxon>Cercopithecidae</taxon>
        <taxon>Cercopithecinae</taxon>
        <taxon>Macaca</taxon>
    </lineage>
</organism>
<dbReference type="Bgee" id="ENSMMUG00000051957">
    <property type="expression patterns" value="Expressed in fibroblast and 6 other cell types or tissues"/>
</dbReference>
<reference evidence="1" key="2">
    <citation type="submission" date="2019-01" db="EMBL/GenBank/DDBJ databases">
        <authorList>
            <person name="Graves T."/>
            <person name="Eichler E.E."/>
            <person name="Wilson R.K."/>
        </authorList>
    </citation>
    <scope>NUCLEOTIDE SEQUENCE [LARGE SCALE GENOMIC DNA]</scope>
    <source>
        <strain evidence="1">17573</strain>
    </source>
</reference>
<reference evidence="2" key="1">
    <citation type="journal article" date="2007" name="Science">
        <title>Evolutionary and biomedical insights from the rhesus macaque genome.</title>
        <authorList>
            <person name="Gibbs R.A."/>
            <person name="Rogers J."/>
            <person name="Katze M.G."/>
            <person name="Bumgarner R."/>
            <person name="Weinstock G.M."/>
            <person name="Mardis E.R."/>
            <person name="Remington K.A."/>
            <person name="Strausberg R.L."/>
            <person name="Venter J.C."/>
            <person name="Wilson R.K."/>
            <person name="Batzer M.A."/>
            <person name="Bustamante C.D."/>
            <person name="Eichler E.E."/>
            <person name="Hahn M.W."/>
            <person name="Hardison R.C."/>
            <person name="Makova K.D."/>
            <person name="Miller W."/>
            <person name="Milosavljevic A."/>
            <person name="Palermo R.E."/>
            <person name="Siepel A."/>
            <person name="Sikela J.M."/>
            <person name="Attaway T."/>
            <person name="Bell S."/>
            <person name="Bernard K.E."/>
            <person name="Buhay C.J."/>
            <person name="Chandrabose M.N."/>
            <person name="Dao M."/>
            <person name="Davis C."/>
            <person name="Delehaunty K.D."/>
            <person name="Ding Y."/>
            <person name="Dinh H.H."/>
            <person name="Dugan-Rocha S."/>
            <person name="Fulton L.A."/>
            <person name="Gabisi R.A."/>
            <person name="Garner T.T."/>
            <person name="Godfrey J."/>
            <person name="Hawes A.C."/>
            <person name="Hernandez J."/>
            <person name="Hines S."/>
            <person name="Holder M."/>
            <person name="Hume J."/>
            <person name="Jhangiani S.N."/>
            <person name="Joshi V."/>
            <person name="Khan Z.M."/>
            <person name="Kirkness E.F."/>
            <person name="Cree A."/>
            <person name="Fowler R.G."/>
            <person name="Lee S."/>
            <person name="Lewis L.R."/>
            <person name="Li Z."/>
            <person name="Liu Y.-S."/>
            <person name="Moore S.M."/>
            <person name="Muzny D."/>
            <person name="Nazareth L.V."/>
            <person name="Ngo D.N."/>
            <person name="Okwuonu G.O."/>
            <person name="Pai G."/>
            <person name="Parker D."/>
            <person name="Paul H.A."/>
            <person name="Pfannkoch C."/>
            <person name="Pohl C.S."/>
            <person name="Rogers Y.-H.C."/>
            <person name="Ruiz S.J."/>
            <person name="Sabo A."/>
            <person name="Santibanez J."/>
            <person name="Schneider B.W."/>
            <person name="Smith S.M."/>
            <person name="Sodergren E."/>
            <person name="Svatek A.F."/>
            <person name="Utterback T.R."/>
            <person name="Vattathil S."/>
            <person name="Warren W."/>
            <person name="White C.S."/>
            <person name="Chinwalla A.T."/>
            <person name="Feng Y."/>
            <person name="Halpern A.L."/>
            <person name="Hillier L.W."/>
            <person name="Huang X."/>
            <person name="Minx P."/>
            <person name="Nelson J.O."/>
            <person name="Pepin K.H."/>
            <person name="Qin X."/>
            <person name="Sutton G.G."/>
            <person name="Venter E."/>
            <person name="Walenz B.P."/>
            <person name="Wallis J.W."/>
            <person name="Worley K.C."/>
            <person name="Yang S.-P."/>
            <person name="Jones S.M."/>
            <person name="Marra M.A."/>
            <person name="Rocchi M."/>
            <person name="Schein J.E."/>
            <person name="Baertsch R."/>
            <person name="Clarke L."/>
            <person name="Csuros M."/>
            <person name="Glasscock J."/>
            <person name="Harris R.A."/>
            <person name="Havlak P."/>
            <person name="Jackson A.R."/>
            <person name="Jiang H."/>
            <person name="Liu Y."/>
            <person name="Messina D.N."/>
            <person name="Shen Y."/>
            <person name="Song H.X.-Z."/>
            <person name="Wylie T."/>
            <person name="Zhang L."/>
            <person name="Birney E."/>
            <person name="Han K."/>
            <person name="Konkel M.K."/>
            <person name="Lee J."/>
            <person name="Smit A.F.A."/>
            <person name="Ullmer B."/>
            <person name="Wang H."/>
            <person name="Xing J."/>
            <person name="Burhans R."/>
            <person name="Cheng Z."/>
            <person name="Karro J.E."/>
            <person name="Ma J."/>
            <person name="Raney B."/>
            <person name="She X."/>
            <person name="Cox M.J."/>
            <person name="Demuth J.P."/>
            <person name="Dumas L.J."/>
            <person name="Han S.-G."/>
            <person name="Hopkins J."/>
            <person name="Karimpour-Fard A."/>
            <person name="Kim Y.H."/>
            <person name="Pollack J.R."/>
            <person name="Vinar T."/>
            <person name="Addo-Quaye C."/>
            <person name="Degenhardt J."/>
            <person name="Denby A."/>
            <person name="Hubisz M.J."/>
            <person name="Indap A."/>
            <person name="Kosiol C."/>
            <person name="Lahn B.T."/>
            <person name="Lawson H.A."/>
            <person name="Marklein A."/>
            <person name="Nielsen R."/>
            <person name="Vallender E.J."/>
            <person name="Clark A.G."/>
            <person name="Ferguson B."/>
            <person name="Hernandez R.D."/>
            <person name="Hirani K."/>
            <person name="Kehrer-Sawatzki H."/>
            <person name="Kolb J."/>
            <person name="Patil S."/>
            <person name="Pu L.-L."/>
            <person name="Ren Y."/>
            <person name="Smith D.G."/>
            <person name="Wheeler D.A."/>
            <person name="Schenck I."/>
            <person name="Ball E.V."/>
            <person name="Chen R."/>
            <person name="Cooper D.N."/>
            <person name="Giardine B."/>
            <person name="Hsu F."/>
            <person name="Kent W.J."/>
            <person name="Lesk A."/>
            <person name="Nelson D.L."/>
            <person name="O'brien W.E."/>
            <person name="Pruefer K."/>
            <person name="Stenson P.D."/>
            <person name="Wallace J.C."/>
            <person name="Ke H."/>
            <person name="Liu X.-M."/>
            <person name="Wang P."/>
            <person name="Xiang A.P."/>
            <person name="Yang F."/>
            <person name="Barber G.P."/>
            <person name="Haussler D."/>
            <person name="Karolchik D."/>
            <person name="Kern A.D."/>
            <person name="Kuhn R.M."/>
            <person name="Smith K.E."/>
            <person name="Zwieg A.S."/>
        </authorList>
    </citation>
    <scope>NUCLEOTIDE SEQUENCE [LARGE SCALE GENOMIC DNA]</scope>
    <source>
        <strain evidence="2">17573</strain>
    </source>
</reference>
<keyword evidence="2" id="KW-1185">Reference proteome</keyword>
<proteinExistence type="predicted"/>
<evidence type="ECO:0000313" key="1">
    <source>
        <dbReference type="Ensembl" id="ENSMMUP00000065031.1"/>
    </source>
</evidence>
<reference evidence="1" key="4">
    <citation type="submission" date="2025-09" db="UniProtKB">
        <authorList>
            <consortium name="Ensembl"/>
        </authorList>
    </citation>
    <scope>IDENTIFICATION</scope>
    <source>
        <strain evidence="1">17573</strain>
    </source>
</reference>
<protein>
    <submittedName>
        <fullName evidence="1">Uncharacterized protein</fullName>
    </submittedName>
</protein>
<dbReference type="InParanoid" id="A0A5F7ZHG7"/>
<dbReference type="GeneTree" id="ENSGT00940000155235"/>
<name>A0A5F7ZHG7_MACMU</name>
<evidence type="ECO:0000313" key="2">
    <source>
        <dbReference type="Proteomes" id="UP000006718"/>
    </source>
</evidence>
<dbReference type="VEuPathDB" id="HostDB:ENSMMUG00000051957"/>
<accession>A0A5F7ZHG7</accession>
<dbReference type="STRING" id="9544.ENSMMUP00000065031"/>
<reference evidence="1" key="3">
    <citation type="submission" date="2025-08" db="UniProtKB">
        <authorList>
            <consortium name="Ensembl"/>
        </authorList>
    </citation>
    <scope>IDENTIFICATION</scope>
    <source>
        <strain evidence="1">17573</strain>
    </source>
</reference>